<dbReference type="Proteomes" id="UP000198539">
    <property type="component" value="Unassembled WGS sequence"/>
</dbReference>
<sequence>MAFKMSMTAGLVGVVALAGCVDPNSNINRTRTGALTGAAAGALIGGTQGSENRLERALVGGVIGAAAGSVIGSQLDRQAAQLRSQLGNDVDVRNTGETLVLTLPQDILFATDSAVVRPDLQRDLRTIATNLINNPNSTIGVVGHTDNVGSASYNETLSQRRAASVAAVLRDSGVPGSRIVTAGRGLSEPIASNATAAGRAQNRRVEIIIRPTS</sequence>
<dbReference type="PRINTS" id="PR01021">
    <property type="entry name" value="OMPADOMAIN"/>
</dbReference>
<evidence type="ECO:0000256" key="4">
    <source>
        <dbReference type="PROSITE-ProRule" id="PRU00473"/>
    </source>
</evidence>
<keyword evidence="7" id="KW-1185">Reference proteome</keyword>
<dbReference type="InterPro" id="IPR006664">
    <property type="entry name" value="OMP_bac"/>
</dbReference>
<dbReference type="PANTHER" id="PTHR30329:SF21">
    <property type="entry name" value="LIPOPROTEIN YIAD-RELATED"/>
    <property type="match status" value="1"/>
</dbReference>
<dbReference type="GO" id="GO:0009279">
    <property type="term" value="C:cell outer membrane"/>
    <property type="evidence" value="ECO:0007669"/>
    <property type="project" value="UniProtKB-SubCell"/>
</dbReference>
<dbReference type="SUPFAM" id="SSF103088">
    <property type="entry name" value="OmpA-like"/>
    <property type="match status" value="1"/>
</dbReference>
<feature type="domain" description="OmpA-like" evidence="5">
    <location>
        <begin position="96"/>
        <end position="213"/>
    </location>
</feature>
<name>A0A1H2RTC5_9RHOB</name>
<dbReference type="InterPro" id="IPR006665">
    <property type="entry name" value="OmpA-like"/>
</dbReference>
<dbReference type="OrthoDB" id="9782229at2"/>
<dbReference type="PANTHER" id="PTHR30329">
    <property type="entry name" value="STATOR ELEMENT OF FLAGELLAR MOTOR COMPLEX"/>
    <property type="match status" value="1"/>
</dbReference>
<dbReference type="Pfam" id="PF13488">
    <property type="entry name" value="Gly-zipper_Omp"/>
    <property type="match status" value="1"/>
</dbReference>
<reference evidence="6 7" key="1">
    <citation type="submission" date="2016-10" db="EMBL/GenBank/DDBJ databases">
        <authorList>
            <person name="de Groot N.N."/>
        </authorList>
    </citation>
    <scope>NUCLEOTIDE SEQUENCE [LARGE SCALE GENOMIC DNA]</scope>
    <source>
        <strain evidence="6 7">CGMCC 1.8894</strain>
    </source>
</reference>
<organism evidence="6 7">
    <name type="scientific">Roseicitreum antarcticum</name>
    <dbReference type="NCBI Taxonomy" id="564137"/>
    <lineage>
        <taxon>Bacteria</taxon>
        <taxon>Pseudomonadati</taxon>
        <taxon>Pseudomonadota</taxon>
        <taxon>Alphaproteobacteria</taxon>
        <taxon>Rhodobacterales</taxon>
        <taxon>Paracoccaceae</taxon>
        <taxon>Roseicitreum</taxon>
    </lineage>
</organism>
<gene>
    <name evidence="6" type="ORF">SAMN04488238_101412</name>
</gene>
<dbReference type="PRINTS" id="PR01023">
    <property type="entry name" value="NAFLGMOTY"/>
</dbReference>
<accession>A0A1H2RTC5</accession>
<dbReference type="Gene3D" id="3.30.1330.60">
    <property type="entry name" value="OmpA-like domain"/>
    <property type="match status" value="1"/>
</dbReference>
<dbReference type="Pfam" id="PF00691">
    <property type="entry name" value="OmpA"/>
    <property type="match status" value="1"/>
</dbReference>
<dbReference type="InterPro" id="IPR036737">
    <property type="entry name" value="OmpA-like_sf"/>
</dbReference>
<dbReference type="EMBL" id="FNOM01000001">
    <property type="protein sequence ID" value="SDW22577.1"/>
    <property type="molecule type" value="Genomic_DNA"/>
</dbReference>
<evidence type="ECO:0000256" key="1">
    <source>
        <dbReference type="ARBA" id="ARBA00004442"/>
    </source>
</evidence>
<evidence type="ECO:0000256" key="2">
    <source>
        <dbReference type="ARBA" id="ARBA00023136"/>
    </source>
</evidence>
<dbReference type="InterPro" id="IPR006690">
    <property type="entry name" value="OMPA-like_CS"/>
</dbReference>
<dbReference type="PROSITE" id="PS51257">
    <property type="entry name" value="PROKAR_LIPOPROTEIN"/>
    <property type="match status" value="1"/>
</dbReference>
<dbReference type="CDD" id="cd07185">
    <property type="entry name" value="OmpA_C-like"/>
    <property type="match status" value="1"/>
</dbReference>
<comment type="subcellular location">
    <subcellularLocation>
        <location evidence="1">Cell outer membrane</location>
    </subcellularLocation>
</comment>
<proteinExistence type="predicted"/>
<evidence type="ECO:0000259" key="5">
    <source>
        <dbReference type="PROSITE" id="PS51123"/>
    </source>
</evidence>
<protein>
    <submittedName>
        <fullName evidence="6">Outer membrane protein OmpA</fullName>
    </submittedName>
</protein>
<keyword evidence="2 4" id="KW-0472">Membrane</keyword>
<dbReference type="InterPro" id="IPR050330">
    <property type="entry name" value="Bact_OuterMem_StrucFunc"/>
</dbReference>
<dbReference type="AlphaFoldDB" id="A0A1H2RTC5"/>
<keyword evidence="3" id="KW-0998">Cell outer membrane</keyword>
<dbReference type="PROSITE" id="PS01068">
    <property type="entry name" value="OMPA_1"/>
    <property type="match status" value="1"/>
</dbReference>
<dbReference type="PROSITE" id="PS51123">
    <property type="entry name" value="OMPA_2"/>
    <property type="match status" value="1"/>
</dbReference>
<dbReference type="STRING" id="564137.SAMN04488238_101412"/>
<dbReference type="InterPro" id="IPR039567">
    <property type="entry name" value="Gly-zipper"/>
</dbReference>
<evidence type="ECO:0000256" key="3">
    <source>
        <dbReference type="ARBA" id="ARBA00023237"/>
    </source>
</evidence>
<evidence type="ECO:0000313" key="6">
    <source>
        <dbReference type="EMBL" id="SDW22577.1"/>
    </source>
</evidence>
<evidence type="ECO:0000313" key="7">
    <source>
        <dbReference type="Proteomes" id="UP000198539"/>
    </source>
</evidence>